<dbReference type="PROSITE" id="PS51722">
    <property type="entry name" value="G_TR_2"/>
    <property type="match status" value="1"/>
</dbReference>
<dbReference type="GO" id="GO:0000049">
    <property type="term" value="F:tRNA binding"/>
    <property type="evidence" value="ECO:0007669"/>
    <property type="project" value="UniProtKB-KW"/>
</dbReference>
<dbReference type="GO" id="GO:0010467">
    <property type="term" value="P:gene expression"/>
    <property type="evidence" value="ECO:0007669"/>
    <property type="project" value="UniProtKB-ARBA"/>
</dbReference>
<dbReference type="Gene3D" id="3.30.70.240">
    <property type="match status" value="1"/>
</dbReference>
<dbReference type="CDD" id="cd01891">
    <property type="entry name" value="TypA_BipA"/>
    <property type="match status" value="1"/>
</dbReference>
<dbReference type="InterPro" id="IPR005225">
    <property type="entry name" value="Small_GTP-bd"/>
</dbReference>
<dbReference type="InterPro" id="IPR047042">
    <property type="entry name" value="BipA_II"/>
</dbReference>
<dbReference type="NCBIfam" id="TIGR00231">
    <property type="entry name" value="small_GTP"/>
    <property type="match status" value="1"/>
</dbReference>
<dbReference type="CDD" id="cd03710">
    <property type="entry name" value="BipA_TypA_C"/>
    <property type="match status" value="1"/>
</dbReference>
<dbReference type="EC" id="3.6.5.-" evidence="3"/>
<protein>
    <recommendedName>
        <fullName evidence="3">Large ribosomal subunit assembly factor BipA</fullName>
        <ecNumber evidence="3">3.6.5.-</ecNumber>
    </recommendedName>
    <alternativeName>
        <fullName evidence="3">GTP-binding protein BipA</fullName>
    </alternativeName>
</protein>
<dbReference type="InterPro" id="IPR006298">
    <property type="entry name" value="BipA"/>
</dbReference>
<evidence type="ECO:0000259" key="4">
    <source>
        <dbReference type="PROSITE" id="PS51722"/>
    </source>
</evidence>
<dbReference type="FunFam" id="2.40.50.250:FF:000001">
    <property type="entry name" value="GTP-binding protein TypA"/>
    <property type="match status" value="1"/>
</dbReference>
<keyword evidence="3" id="KW-0378">Hydrolase</keyword>
<dbReference type="PANTHER" id="PTHR42908">
    <property type="entry name" value="TRANSLATION ELONGATION FACTOR-RELATED"/>
    <property type="match status" value="1"/>
</dbReference>
<keyword evidence="3" id="KW-0547">Nucleotide-binding</keyword>
<dbReference type="Pfam" id="PF00679">
    <property type="entry name" value="EFG_C"/>
    <property type="match status" value="1"/>
</dbReference>
<dbReference type="InterPro" id="IPR027417">
    <property type="entry name" value="P-loop_NTPase"/>
</dbReference>
<feature type="domain" description="Tr-type G" evidence="4">
    <location>
        <begin position="8"/>
        <end position="202"/>
    </location>
</feature>
<dbReference type="PRINTS" id="PR00315">
    <property type="entry name" value="ELONGATNFCT"/>
</dbReference>
<dbReference type="CDD" id="cd16263">
    <property type="entry name" value="BipA_III"/>
    <property type="match status" value="1"/>
</dbReference>
<dbReference type="Gene3D" id="2.40.30.10">
    <property type="entry name" value="Translation factors"/>
    <property type="match status" value="1"/>
</dbReference>
<comment type="function">
    <text evidence="3">A 50S ribosomal subunit assembly protein with GTPase activity, required for 50S subunit assembly at low temperatures, may also play a role in translation. Binds GTP and analogs. Binds the 70S ribosome between the 30S and 50S subunits, in a similar position as ribosome-bound EF-G; it contacts a number of ribosomal proteins, both rRNAs and the A-site tRNA.</text>
</comment>
<dbReference type="InterPro" id="IPR009000">
    <property type="entry name" value="Transl_B-barrel_sf"/>
</dbReference>
<dbReference type="NCBIfam" id="TIGR01394">
    <property type="entry name" value="TypA_BipA"/>
    <property type="match status" value="1"/>
</dbReference>
<dbReference type="InterPro" id="IPR004161">
    <property type="entry name" value="EFTu-like_2"/>
</dbReference>
<dbReference type="GO" id="GO:0005829">
    <property type="term" value="C:cytosol"/>
    <property type="evidence" value="ECO:0007669"/>
    <property type="project" value="TreeGrafter"/>
</dbReference>
<comment type="subcellular location">
    <subcellularLocation>
        <location evidence="3">Cytoplasm</location>
    </subcellularLocation>
    <text evidence="3">Binds to ribosomes.</text>
</comment>
<keyword evidence="3" id="KW-0820">tRNA-binding</keyword>
<keyword evidence="3" id="KW-0694">RNA-binding</keyword>
<dbReference type="InterPro" id="IPR000795">
    <property type="entry name" value="T_Tr_GTP-bd_dom"/>
</dbReference>
<feature type="binding site" evidence="3">
    <location>
        <begin position="20"/>
        <end position="25"/>
    </location>
    <ligand>
        <name>GTP</name>
        <dbReference type="ChEBI" id="CHEBI:37565"/>
    </ligand>
</feature>
<dbReference type="PANTHER" id="PTHR42908:SF8">
    <property type="entry name" value="TR-TYPE G DOMAIN-CONTAINING PROTEIN"/>
    <property type="match status" value="1"/>
</dbReference>
<dbReference type="FunFam" id="2.40.30.10:FF:000016">
    <property type="entry name" value="GTP-binding protein TypA"/>
    <property type="match status" value="1"/>
</dbReference>
<dbReference type="InterPro" id="IPR047041">
    <property type="entry name" value="BipA_GTP-bd_dom"/>
</dbReference>
<dbReference type="GO" id="GO:0009409">
    <property type="term" value="P:response to cold"/>
    <property type="evidence" value="ECO:0007669"/>
    <property type="project" value="UniProtKB-ARBA"/>
</dbReference>
<dbReference type="GO" id="GO:0005525">
    <property type="term" value="F:GTP binding"/>
    <property type="evidence" value="ECO:0007669"/>
    <property type="project" value="UniProtKB-UniRule"/>
</dbReference>
<dbReference type="GO" id="GO:1990904">
    <property type="term" value="C:ribonucleoprotein complex"/>
    <property type="evidence" value="ECO:0007669"/>
    <property type="project" value="TreeGrafter"/>
</dbReference>
<dbReference type="FunFam" id="3.30.70.240:FF:000002">
    <property type="entry name" value="GTP-binding protein TypA"/>
    <property type="match status" value="1"/>
</dbReference>
<evidence type="ECO:0000313" key="6">
    <source>
        <dbReference type="Proteomes" id="UP000231267"/>
    </source>
</evidence>
<dbReference type="Pfam" id="PF21018">
    <property type="entry name" value="BipA_C"/>
    <property type="match status" value="1"/>
</dbReference>
<dbReference type="CDD" id="cd03691">
    <property type="entry name" value="BipA_TypA_II"/>
    <property type="match status" value="1"/>
</dbReference>
<dbReference type="InterPro" id="IPR035647">
    <property type="entry name" value="EFG_III/V"/>
</dbReference>
<reference evidence="5 6" key="1">
    <citation type="submission" date="2017-09" db="EMBL/GenBank/DDBJ databases">
        <title>Depth-based differentiation of microbial function through sediment-hosted aquifers and enrichment of novel symbionts in the deep terrestrial subsurface.</title>
        <authorList>
            <person name="Probst A.J."/>
            <person name="Ladd B."/>
            <person name="Jarett J.K."/>
            <person name="Geller-Mcgrath D.E."/>
            <person name="Sieber C.M."/>
            <person name="Emerson J.B."/>
            <person name="Anantharaman K."/>
            <person name="Thomas B.C."/>
            <person name="Malmstrom R."/>
            <person name="Stieglmeier M."/>
            <person name="Klingl A."/>
            <person name="Woyke T."/>
            <person name="Ryan C.M."/>
            <person name="Banfield J.F."/>
        </authorList>
    </citation>
    <scope>NUCLEOTIDE SEQUENCE [LARGE SCALE GENOMIC DNA]</scope>
    <source>
        <strain evidence="5">CG12_big_fil_rev_8_21_14_0_65_43_15</strain>
    </source>
</reference>
<dbReference type="InterPro" id="IPR035651">
    <property type="entry name" value="BipA_V"/>
</dbReference>
<dbReference type="Gene3D" id="3.40.50.300">
    <property type="entry name" value="P-loop containing nucleotide triphosphate hydrolases"/>
    <property type="match status" value="1"/>
</dbReference>
<dbReference type="EMBL" id="PFGP01000083">
    <property type="protein sequence ID" value="PIW66390.1"/>
    <property type="molecule type" value="Genomic_DNA"/>
</dbReference>
<dbReference type="InterPro" id="IPR042116">
    <property type="entry name" value="TypA/BipA_C"/>
</dbReference>
<accession>A0A2J0LK23</accession>
<dbReference type="GO" id="GO:0043022">
    <property type="term" value="F:ribosome binding"/>
    <property type="evidence" value="ECO:0007669"/>
    <property type="project" value="UniProtKB-UniRule"/>
</dbReference>
<dbReference type="Pfam" id="PF00009">
    <property type="entry name" value="GTP_EFTU"/>
    <property type="match status" value="1"/>
</dbReference>
<comment type="caution">
    <text evidence="5">The sequence shown here is derived from an EMBL/GenBank/DDBJ whole genome shotgun (WGS) entry which is preliminary data.</text>
</comment>
<dbReference type="InterPro" id="IPR047043">
    <property type="entry name" value="BipA_III"/>
</dbReference>
<dbReference type="PROSITE" id="PS00301">
    <property type="entry name" value="G_TR_1"/>
    <property type="match status" value="1"/>
</dbReference>
<dbReference type="GO" id="GO:0003924">
    <property type="term" value="F:GTPase activity"/>
    <property type="evidence" value="ECO:0007669"/>
    <property type="project" value="UniProtKB-UniRule"/>
</dbReference>
<dbReference type="AlphaFoldDB" id="A0A2J0LK23"/>
<keyword evidence="3" id="KW-0690">Ribosome biogenesis</keyword>
<dbReference type="HAMAP" id="MF_00849">
    <property type="entry name" value="BipA"/>
    <property type="match status" value="1"/>
</dbReference>
<keyword evidence="1 3" id="KW-0342">GTP-binding</keyword>
<dbReference type="GO" id="GO:0019843">
    <property type="term" value="F:rRNA binding"/>
    <property type="evidence" value="ECO:0007669"/>
    <property type="project" value="UniProtKB-KW"/>
</dbReference>
<organism evidence="5 6">
    <name type="scientific">Candidatus Taenaricola geysiri</name>
    <dbReference type="NCBI Taxonomy" id="1974752"/>
    <lineage>
        <taxon>Bacteria</taxon>
        <taxon>Pseudomonadati</taxon>
        <taxon>Candidatus Omnitrophota</taxon>
        <taxon>Candidatus Taenaricola</taxon>
    </lineage>
</organism>
<evidence type="ECO:0000256" key="2">
    <source>
        <dbReference type="ARBA" id="ARBA00048548"/>
    </source>
</evidence>
<keyword evidence="3" id="KW-0963">Cytoplasm</keyword>
<dbReference type="Proteomes" id="UP000231267">
    <property type="component" value="Unassembled WGS sequence"/>
</dbReference>
<comment type="catalytic activity">
    <reaction evidence="2 3">
        <text>GTP + H2O = GDP + phosphate + H(+)</text>
        <dbReference type="Rhea" id="RHEA:19669"/>
        <dbReference type="ChEBI" id="CHEBI:15377"/>
        <dbReference type="ChEBI" id="CHEBI:15378"/>
        <dbReference type="ChEBI" id="CHEBI:37565"/>
        <dbReference type="ChEBI" id="CHEBI:43474"/>
        <dbReference type="ChEBI" id="CHEBI:58189"/>
    </reaction>
</comment>
<comment type="subunit">
    <text evidence="3">Monomer.</text>
</comment>
<feature type="binding site" evidence="3">
    <location>
        <begin position="132"/>
        <end position="135"/>
    </location>
    <ligand>
        <name>GTP</name>
        <dbReference type="ChEBI" id="CHEBI:37565"/>
    </ligand>
</feature>
<keyword evidence="3" id="KW-0699">rRNA-binding</keyword>
<gene>
    <name evidence="5" type="primary">typA</name>
    <name evidence="3" type="synonym">bipA</name>
    <name evidence="5" type="ORF">COW11_03535</name>
</gene>
<dbReference type="Gene3D" id="2.40.50.250">
    <property type="entry name" value="bipa protein"/>
    <property type="match status" value="1"/>
</dbReference>
<dbReference type="FunFam" id="3.40.50.300:FF:000055">
    <property type="entry name" value="GTP-binding protein TypA"/>
    <property type="match status" value="1"/>
</dbReference>
<dbReference type="Gene3D" id="3.30.70.870">
    <property type="entry name" value="Elongation Factor G (Translational Gtpase), domain 3"/>
    <property type="match status" value="1"/>
</dbReference>
<evidence type="ECO:0000256" key="3">
    <source>
        <dbReference type="HAMAP-Rule" id="MF_00849"/>
    </source>
</evidence>
<evidence type="ECO:0000256" key="1">
    <source>
        <dbReference type="ARBA" id="ARBA00023134"/>
    </source>
</evidence>
<dbReference type="InterPro" id="IPR031157">
    <property type="entry name" value="G_TR_CS"/>
</dbReference>
<dbReference type="GO" id="GO:0000027">
    <property type="term" value="P:ribosomal large subunit assembly"/>
    <property type="evidence" value="ECO:0007669"/>
    <property type="project" value="UniProtKB-UniRule"/>
</dbReference>
<dbReference type="SUPFAM" id="SSF50447">
    <property type="entry name" value="Translation proteins"/>
    <property type="match status" value="1"/>
</dbReference>
<dbReference type="SUPFAM" id="SSF52540">
    <property type="entry name" value="P-loop containing nucleoside triphosphate hydrolases"/>
    <property type="match status" value="1"/>
</dbReference>
<dbReference type="SUPFAM" id="SSF54980">
    <property type="entry name" value="EF-G C-terminal domain-like"/>
    <property type="match status" value="2"/>
</dbReference>
<comment type="similarity">
    <text evidence="3">Belongs to the TRAFAC class translation factor GTPase superfamily. Classic translation factor GTPase family. BipA subfamily.</text>
</comment>
<dbReference type="FunFam" id="3.30.70.870:FF:000003">
    <property type="entry name" value="GTP-binding protein TypA"/>
    <property type="match status" value="1"/>
</dbReference>
<dbReference type="InterPro" id="IPR000640">
    <property type="entry name" value="EFG_V-like"/>
</dbReference>
<name>A0A2J0LK23_9BACT</name>
<evidence type="ECO:0000313" key="5">
    <source>
        <dbReference type="EMBL" id="PIW66390.1"/>
    </source>
</evidence>
<sequence length="614" mass="68308">MSNQKRRKDVRNLAIIAHVDHGKTTLVDALLKYTGAYDFKSGDQLIMDSNPLEKERGITIFSKNASFQYKGVQCNIVDTPGHADFGSEVERILKMVDGVLLLVDAVEGPMPQTKFVLKKSLELHLKPILVINKIDRPNSRPHEIADKVFDLFCELNASDEQLDFPICYASGKDGYATLNLDEPSESVKPLLDTILHRVLPPVADMDLPFQMQVTMLDYDSYIGRIAIGRISCGSVRLGDPVALVKQRDGSITKGKIIKIKRYYGLVRVDVEEAIAGDIVLIAGVEGVEVGDTIACVDNPKALSPLKIDEPTISMNFSHNTSPLSGKAGGKFLTSRHIRERLAHEAMINVGIKVEEVDNGERFKVSGRGELHLAILIETMRREGYELEVSKPQVILKKIDNQMCEPVEEVTVEVPPEYQGAIIQAFGERKAEMRDMKTTSTNTIRMEFIIASRALIGFRGDFLTMTRGNGIMYQNFFEYQPYKGDMPKRQSGVMVSQGNGDAVAYALNALQPRGAIFISPGEKLYTGMIVGVNNKGVDIVVNAQREKKLTNMRAAGSDEAIQLIPPQKMTLEFALGFIEDDELVEITMQSIRIRKLHLDEVARRQASRGQKAERI</sequence>
<dbReference type="InterPro" id="IPR048876">
    <property type="entry name" value="BipA_C"/>
</dbReference>
<dbReference type="Pfam" id="PF03144">
    <property type="entry name" value="GTP_EFTU_D2"/>
    <property type="match status" value="1"/>
</dbReference>
<proteinExistence type="inferred from homology"/>